<keyword evidence="1" id="KW-1133">Transmembrane helix</keyword>
<feature type="domain" description="DUF6286" evidence="2">
    <location>
        <begin position="76"/>
        <end position="185"/>
    </location>
</feature>
<dbReference type="EMBL" id="LT629749">
    <property type="protein sequence ID" value="SDS92467.1"/>
    <property type="molecule type" value="Genomic_DNA"/>
</dbReference>
<keyword evidence="1" id="KW-0472">Membrane</keyword>
<dbReference type="STRING" id="546871.SAMN04488543_2653"/>
<feature type="transmembrane region" description="Helical" evidence="1">
    <location>
        <begin position="62"/>
        <end position="86"/>
    </location>
</feature>
<name>A0A1H1W5N3_9ACTN</name>
<evidence type="ECO:0000313" key="3">
    <source>
        <dbReference type="EMBL" id="SDS92467.1"/>
    </source>
</evidence>
<dbReference type="AlphaFoldDB" id="A0A1H1W5N3"/>
<dbReference type="RefSeq" id="WP_091413380.1">
    <property type="nucleotide sequence ID" value="NZ_LT629749.1"/>
</dbReference>
<keyword evidence="1" id="KW-0812">Transmembrane</keyword>
<reference evidence="3 4" key="1">
    <citation type="submission" date="2016-10" db="EMBL/GenBank/DDBJ databases">
        <authorList>
            <person name="de Groot N.N."/>
        </authorList>
    </citation>
    <scope>NUCLEOTIDE SEQUENCE [LARGE SCALE GENOMIC DNA]</scope>
    <source>
        <strain evidence="3 4">DSM 21741</strain>
    </source>
</reference>
<proteinExistence type="predicted"/>
<organism evidence="3 4">
    <name type="scientific">Friedmanniella luteola</name>
    <dbReference type="NCBI Taxonomy" id="546871"/>
    <lineage>
        <taxon>Bacteria</taxon>
        <taxon>Bacillati</taxon>
        <taxon>Actinomycetota</taxon>
        <taxon>Actinomycetes</taxon>
        <taxon>Propionibacteriales</taxon>
        <taxon>Nocardioidaceae</taxon>
        <taxon>Friedmanniella</taxon>
    </lineage>
</organism>
<accession>A0A1H1W5N3</accession>
<dbReference type="Pfam" id="PF19803">
    <property type="entry name" value="DUF6286"/>
    <property type="match status" value="1"/>
</dbReference>
<protein>
    <recommendedName>
        <fullName evidence="2">DUF6286 domain-containing protein</fullName>
    </recommendedName>
</protein>
<dbReference type="Proteomes" id="UP000199092">
    <property type="component" value="Chromosome I"/>
</dbReference>
<gene>
    <name evidence="3" type="ORF">SAMN04488543_2653</name>
</gene>
<dbReference type="InterPro" id="IPR046253">
    <property type="entry name" value="DUF6286"/>
</dbReference>
<evidence type="ECO:0000259" key="2">
    <source>
        <dbReference type="Pfam" id="PF19803"/>
    </source>
</evidence>
<evidence type="ECO:0000256" key="1">
    <source>
        <dbReference type="SAM" id="Phobius"/>
    </source>
</evidence>
<evidence type="ECO:0000313" key="4">
    <source>
        <dbReference type="Proteomes" id="UP000199092"/>
    </source>
</evidence>
<keyword evidence="4" id="KW-1185">Reference proteome</keyword>
<feature type="transmembrane region" description="Helical" evidence="1">
    <location>
        <begin position="21"/>
        <end position="42"/>
    </location>
</feature>
<sequence>MRGPTTVALRRRPSRTVPASIVAAVLLAVGAAAVWLAVEALVGGGWSCLGRGVGRALGGQTWGSTTLLTTAGGLVVLGLVLLVAALTPGRPTTVRLAAPRGPVGPARTEFAITRRALGRLVGTAADEVDGVDRVSATARGRTVDVVVTTPSEQTADVAAAVRRRVDRALTDAGVQPTPAARVRVRTRL</sequence>